<proteinExistence type="predicted"/>
<dbReference type="EMBL" id="JARKIF010000036">
    <property type="protein sequence ID" value="KAJ7610196.1"/>
    <property type="molecule type" value="Genomic_DNA"/>
</dbReference>
<dbReference type="AlphaFoldDB" id="A0AAD7B4E8"/>
<evidence type="ECO:0000256" key="1">
    <source>
        <dbReference type="SAM" id="SignalP"/>
    </source>
</evidence>
<keyword evidence="1" id="KW-0732">Signal</keyword>
<protein>
    <recommendedName>
        <fullName evidence="4">Extracellular membrane protein CFEM domain-containing protein</fullName>
    </recommendedName>
</protein>
<evidence type="ECO:0008006" key="4">
    <source>
        <dbReference type="Google" id="ProtNLM"/>
    </source>
</evidence>
<comment type="caution">
    <text evidence="2">The sequence shown here is derived from an EMBL/GenBank/DDBJ whole genome shotgun (WGS) entry which is preliminary data.</text>
</comment>
<feature type="signal peptide" evidence="1">
    <location>
        <begin position="1"/>
        <end position="20"/>
    </location>
</feature>
<evidence type="ECO:0000313" key="2">
    <source>
        <dbReference type="EMBL" id="KAJ7610196.1"/>
    </source>
</evidence>
<dbReference type="Proteomes" id="UP001221142">
    <property type="component" value="Unassembled WGS sequence"/>
</dbReference>
<gene>
    <name evidence="2" type="ORF">FB45DRAFT_1038237</name>
</gene>
<feature type="chain" id="PRO_5042203555" description="Extracellular membrane protein CFEM domain-containing protein" evidence="1">
    <location>
        <begin position="21"/>
        <end position="60"/>
    </location>
</feature>
<sequence>MKFSTQLAALLFAVLPFATAAPGTAHCDLICVAVDCGDLPVAFYDCFGDPCACVEPEVSS</sequence>
<keyword evidence="3" id="KW-1185">Reference proteome</keyword>
<organism evidence="2 3">
    <name type="scientific">Roridomyces roridus</name>
    <dbReference type="NCBI Taxonomy" id="1738132"/>
    <lineage>
        <taxon>Eukaryota</taxon>
        <taxon>Fungi</taxon>
        <taxon>Dikarya</taxon>
        <taxon>Basidiomycota</taxon>
        <taxon>Agaricomycotina</taxon>
        <taxon>Agaricomycetes</taxon>
        <taxon>Agaricomycetidae</taxon>
        <taxon>Agaricales</taxon>
        <taxon>Marasmiineae</taxon>
        <taxon>Mycenaceae</taxon>
        <taxon>Roridomyces</taxon>
    </lineage>
</organism>
<name>A0AAD7B4E8_9AGAR</name>
<evidence type="ECO:0000313" key="3">
    <source>
        <dbReference type="Proteomes" id="UP001221142"/>
    </source>
</evidence>
<reference evidence="2" key="1">
    <citation type="submission" date="2023-03" db="EMBL/GenBank/DDBJ databases">
        <title>Massive genome expansion in bonnet fungi (Mycena s.s.) driven by repeated elements and novel gene families across ecological guilds.</title>
        <authorList>
            <consortium name="Lawrence Berkeley National Laboratory"/>
            <person name="Harder C.B."/>
            <person name="Miyauchi S."/>
            <person name="Viragh M."/>
            <person name="Kuo A."/>
            <person name="Thoen E."/>
            <person name="Andreopoulos B."/>
            <person name="Lu D."/>
            <person name="Skrede I."/>
            <person name="Drula E."/>
            <person name="Henrissat B."/>
            <person name="Morin E."/>
            <person name="Kohler A."/>
            <person name="Barry K."/>
            <person name="LaButti K."/>
            <person name="Morin E."/>
            <person name="Salamov A."/>
            <person name="Lipzen A."/>
            <person name="Mereny Z."/>
            <person name="Hegedus B."/>
            <person name="Baldrian P."/>
            <person name="Stursova M."/>
            <person name="Weitz H."/>
            <person name="Taylor A."/>
            <person name="Grigoriev I.V."/>
            <person name="Nagy L.G."/>
            <person name="Martin F."/>
            <person name="Kauserud H."/>
        </authorList>
    </citation>
    <scope>NUCLEOTIDE SEQUENCE</scope>
    <source>
        <strain evidence="2">9284</strain>
    </source>
</reference>
<accession>A0AAD7B4E8</accession>